<sequence>MTPPDALERLTLARTEGVGPITYRRLLRRFGSATAALAALPELARAGGRTRPPRGPARGALAREIEALARQGGRFLFLDTPDYPPLLALLEDAPPALAVLGAAGLDGPPLFERPAVALVGARNASLNGRQIAAELAEALARAGLVVVSGLARGIDAAAHDGALRAGNTIAAVAGGLDHPYPPEHAGLQARIAAGGAVVAEAPLGTAPQARHFPRRNRIIAGLAQGVVVIEAAPRSGSLITARLAAETGRELFAVPGSPRDPRCRGSNDLIRQGAHLTETLADILDNLPDHPLREGLARDPLFAARAPEIRAPQRVWEEPPGGAPEGVPEGAAALAAGRQAVRALLGPAPIAVDDLVRHCQLSASAVLALLLELELAGQVETLPGNRVALIAGPGAP</sequence>
<dbReference type="InterPro" id="IPR036388">
    <property type="entry name" value="WH-like_DNA-bd_sf"/>
</dbReference>
<organism evidence="4">
    <name type="scientific">Acidicaldus sp</name>
    <dbReference type="NCBI Taxonomy" id="1872105"/>
    <lineage>
        <taxon>Bacteria</taxon>
        <taxon>Pseudomonadati</taxon>
        <taxon>Pseudomonadota</taxon>
        <taxon>Alphaproteobacteria</taxon>
        <taxon>Acetobacterales</taxon>
        <taxon>Acetobacteraceae</taxon>
        <taxon>Acidicaldus</taxon>
    </lineage>
</organism>
<dbReference type="AlphaFoldDB" id="A0A8J4HB33"/>
<protein>
    <submittedName>
        <fullName evidence="4">DNA-protecting protein DprA</fullName>
    </submittedName>
</protein>
<dbReference type="Gene3D" id="3.40.50.450">
    <property type="match status" value="1"/>
</dbReference>
<name>A0A8J4HB33_9PROT</name>
<comment type="similarity">
    <text evidence="1">Belongs to the DprA/Smf family.</text>
</comment>
<feature type="domain" description="Smf/DprA SLOG" evidence="2">
    <location>
        <begin position="75"/>
        <end position="287"/>
    </location>
</feature>
<gene>
    <name evidence="4" type="primary">dprA</name>
    <name evidence="4" type="ORF">ENY07_04930</name>
</gene>
<dbReference type="SUPFAM" id="SSF102405">
    <property type="entry name" value="MCP/YpsA-like"/>
    <property type="match status" value="1"/>
</dbReference>
<reference evidence="4" key="1">
    <citation type="journal article" date="2020" name="mSystems">
        <title>Genome- and Community-Level Interaction Insights into Carbon Utilization and Element Cycling Functions of Hydrothermarchaeota in Hydrothermal Sediment.</title>
        <authorList>
            <person name="Zhou Z."/>
            <person name="Liu Y."/>
            <person name="Xu W."/>
            <person name="Pan J."/>
            <person name="Luo Z.H."/>
            <person name="Li M."/>
        </authorList>
    </citation>
    <scope>NUCLEOTIDE SEQUENCE</scope>
    <source>
        <strain evidence="4">SpSt-997</strain>
    </source>
</reference>
<dbReference type="Gene3D" id="1.10.10.10">
    <property type="entry name" value="Winged helix-like DNA-binding domain superfamily/Winged helix DNA-binding domain"/>
    <property type="match status" value="1"/>
</dbReference>
<dbReference type="EMBL" id="DTQM01000092">
    <property type="protein sequence ID" value="HGC42555.1"/>
    <property type="molecule type" value="Genomic_DNA"/>
</dbReference>
<evidence type="ECO:0000259" key="3">
    <source>
        <dbReference type="Pfam" id="PF17782"/>
    </source>
</evidence>
<feature type="domain" description="DprA winged helix" evidence="3">
    <location>
        <begin position="330"/>
        <end position="385"/>
    </location>
</feature>
<accession>A0A8J4HB33</accession>
<dbReference type="PANTHER" id="PTHR43022">
    <property type="entry name" value="PROTEIN SMF"/>
    <property type="match status" value="1"/>
</dbReference>
<dbReference type="PANTHER" id="PTHR43022:SF1">
    <property type="entry name" value="PROTEIN SMF"/>
    <property type="match status" value="1"/>
</dbReference>
<evidence type="ECO:0000313" key="4">
    <source>
        <dbReference type="EMBL" id="HGC42555.1"/>
    </source>
</evidence>
<evidence type="ECO:0000259" key="2">
    <source>
        <dbReference type="Pfam" id="PF02481"/>
    </source>
</evidence>
<dbReference type="InterPro" id="IPR057666">
    <property type="entry name" value="DrpA_SLOG"/>
</dbReference>
<dbReference type="NCBIfam" id="TIGR00732">
    <property type="entry name" value="dprA"/>
    <property type="match status" value="1"/>
</dbReference>
<dbReference type="Pfam" id="PF17782">
    <property type="entry name" value="WHD_DprA"/>
    <property type="match status" value="1"/>
</dbReference>
<dbReference type="InterPro" id="IPR003488">
    <property type="entry name" value="DprA"/>
</dbReference>
<proteinExistence type="inferred from homology"/>
<dbReference type="InterPro" id="IPR041614">
    <property type="entry name" value="DprA_WH"/>
</dbReference>
<dbReference type="Pfam" id="PF02481">
    <property type="entry name" value="DNA_processg_A"/>
    <property type="match status" value="1"/>
</dbReference>
<comment type="caution">
    <text evidence="4">The sequence shown here is derived from an EMBL/GenBank/DDBJ whole genome shotgun (WGS) entry which is preliminary data.</text>
</comment>
<evidence type="ECO:0000256" key="1">
    <source>
        <dbReference type="ARBA" id="ARBA00006525"/>
    </source>
</evidence>
<dbReference type="Pfam" id="PF21102">
    <property type="entry name" value="DprA_N"/>
    <property type="match status" value="1"/>
</dbReference>
<dbReference type="GO" id="GO:0009294">
    <property type="term" value="P:DNA-mediated transformation"/>
    <property type="evidence" value="ECO:0007669"/>
    <property type="project" value="InterPro"/>
</dbReference>